<dbReference type="PROSITE" id="PS51755">
    <property type="entry name" value="OMPR_PHOB"/>
    <property type="match status" value="1"/>
</dbReference>
<evidence type="ECO:0000256" key="6">
    <source>
        <dbReference type="PROSITE-ProRule" id="PRU00169"/>
    </source>
</evidence>
<dbReference type="SMART" id="SM00448">
    <property type="entry name" value="REC"/>
    <property type="match status" value="1"/>
</dbReference>
<dbReference type="InterPro" id="IPR001789">
    <property type="entry name" value="Sig_transdc_resp-reg_receiver"/>
</dbReference>
<evidence type="ECO:0000259" key="8">
    <source>
        <dbReference type="PROSITE" id="PS50110"/>
    </source>
</evidence>
<evidence type="ECO:0000313" key="10">
    <source>
        <dbReference type="EMBL" id="AWN34753.1"/>
    </source>
</evidence>
<keyword evidence="11" id="KW-1185">Reference proteome</keyword>
<dbReference type="EMBL" id="CP029551">
    <property type="protein sequence ID" value="AWN34753.1"/>
    <property type="molecule type" value="Genomic_DNA"/>
</dbReference>
<gene>
    <name evidence="10" type="ORF">DK427_02515</name>
</gene>
<evidence type="ECO:0000256" key="1">
    <source>
        <dbReference type="ARBA" id="ARBA00022553"/>
    </source>
</evidence>
<dbReference type="PANTHER" id="PTHR48111:SF37">
    <property type="entry name" value="RESPONSE REGULATOR PROTEIN CARR"/>
    <property type="match status" value="1"/>
</dbReference>
<dbReference type="RefSeq" id="WP_109949887.1">
    <property type="nucleotide sequence ID" value="NZ_CP029551.1"/>
</dbReference>
<dbReference type="AlphaFoldDB" id="A0A2U8VMC0"/>
<dbReference type="OrthoDB" id="9802426at2"/>
<dbReference type="Gene3D" id="1.10.10.10">
    <property type="entry name" value="Winged helix-like DNA-binding domain superfamily/Winged helix DNA-binding domain"/>
    <property type="match status" value="1"/>
</dbReference>
<dbReference type="GO" id="GO:0006355">
    <property type="term" value="P:regulation of DNA-templated transcription"/>
    <property type="evidence" value="ECO:0007669"/>
    <property type="project" value="InterPro"/>
</dbReference>
<dbReference type="InterPro" id="IPR011006">
    <property type="entry name" value="CheY-like_superfamily"/>
</dbReference>
<dbReference type="Pfam" id="PF00486">
    <property type="entry name" value="Trans_reg_C"/>
    <property type="match status" value="1"/>
</dbReference>
<dbReference type="InterPro" id="IPR001867">
    <property type="entry name" value="OmpR/PhoB-type_DNA-bd"/>
</dbReference>
<evidence type="ECO:0000256" key="7">
    <source>
        <dbReference type="PROSITE-ProRule" id="PRU01091"/>
    </source>
</evidence>
<dbReference type="GO" id="GO:0000976">
    <property type="term" value="F:transcription cis-regulatory region binding"/>
    <property type="evidence" value="ECO:0007669"/>
    <property type="project" value="TreeGrafter"/>
</dbReference>
<dbReference type="CDD" id="cd00383">
    <property type="entry name" value="trans_reg_C"/>
    <property type="match status" value="1"/>
</dbReference>
<protein>
    <submittedName>
        <fullName evidence="10">DNA-binding response regulator</fullName>
    </submittedName>
</protein>
<dbReference type="InterPro" id="IPR016032">
    <property type="entry name" value="Sig_transdc_resp-reg_C-effctor"/>
</dbReference>
<keyword evidence="4 7" id="KW-0238">DNA-binding</keyword>
<dbReference type="CDD" id="cd19934">
    <property type="entry name" value="REC_OmpR_EcPhoP-like"/>
    <property type="match status" value="1"/>
</dbReference>
<reference evidence="10 11" key="1">
    <citation type="submission" date="2018-05" db="EMBL/GenBank/DDBJ databases">
        <title>Complete Genome Sequence of Methylobacterium sp. 17Sr1-43.</title>
        <authorList>
            <person name="Srinivasan S."/>
        </authorList>
    </citation>
    <scope>NUCLEOTIDE SEQUENCE [LARGE SCALE GENOMIC DNA]</scope>
    <source>
        <strain evidence="10 11">17Sr1-43</strain>
    </source>
</reference>
<dbReference type="SUPFAM" id="SSF46894">
    <property type="entry name" value="C-terminal effector domain of the bipartite response regulators"/>
    <property type="match status" value="1"/>
</dbReference>
<evidence type="ECO:0000256" key="5">
    <source>
        <dbReference type="ARBA" id="ARBA00023163"/>
    </source>
</evidence>
<feature type="modified residue" description="4-aspartylphosphate" evidence="6">
    <location>
        <position position="51"/>
    </location>
</feature>
<dbReference type="Pfam" id="PF00072">
    <property type="entry name" value="Response_reg"/>
    <property type="match status" value="1"/>
</dbReference>
<feature type="domain" description="Response regulatory" evidence="8">
    <location>
        <begin position="2"/>
        <end position="116"/>
    </location>
</feature>
<feature type="DNA-binding region" description="OmpR/PhoB-type" evidence="7">
    <location>
        <begin position="124"/>
        <end position="218"/>
    </location>
</feature>
<dbReference type="GO" id="GO:0000156">
    <property type="term" value="F:phosphorelay response regulator activity"/>
    <property type="evidence" value="ECO:0007669"/>
    <property type="project" value="TreeGrafter"/>
</dbReference>
<organism evidence="10 11">
    <name type="scientific">Methylobacterium radiodurans</name>
    <dbReference type="NCBI Taxonomy" id="2202828"/>
    <lineage>
        <taxon>Bacteria</taxon>
        <taxon>Pseudomonadati</taxon>
        <taxon>Pseudomonadota</taxon>
        <taxon>Alphaproteobacteria</taxon>
        <taxon>Hyphomicrobiales</taxon>
        <taxon>Methylobacteriaceae</taxon>
        <taxon>Methylobacterium</taxon>
    </lineage>
</organism>
<feature type="domain" description="OmpR/PhoB-type" evidence="9">
    <location>
        <begin position="124"/>
        <end position="218"/>
    </location>
</feature>
<dbReference type="GO" id="GO:0005829">
    <property type="term" value="C:cytosol"/>
    <property type="evidence" value="ECO:0007669"/>
    <property type="project" value="TreeGrafter"/>
</dbReference>
<dbReference type="Gene3D" id="3.40.50.2300">
    <property type="match status" value="1"/>
</dbReference>
<keyword evidence="2" id="KW-0902">Two-component regulatory system</keyword>
<keyword evidence="1 6" id="KW-0597">Phosphoprotein</keyword>
<evidence type="ECO:0000259" key="9">
    <source>
        <dbReference type="PROSITE" id="PS51755"/>
    </source>
</evidence>
<evidence type="ECO:0000313" key="11">
    <source>
        <dbReference type="Proteomes" id="UP000246058"/>
    </source>
</evidence>
<dbReference type="KEGG" id="meti:DK427_02515"/>
<dbReference type="SMART" id="SM00862">
    <property type="entry name" value="Trans_reg_C"/>
    <property type="match status" value="1"/>
</dbReference>
<proteinExistence type="predicted"/>
<sequence length="222" mass="24079">MKILLVEDDEALSAEVAQALRAGGFAVDLARNGVDAGHLGETETYDAIVLDLGLPQRDGVSVLQDWRSAGRTVPVLILTARDGWSDKVAGFKAGADDYLVKPFRVEELVMRLRALMRRAQANGAARVACGPLTFDAGLGTFEHHGLPLRLTGLEWRVLCALILRKECVVPRGQLIERVYDGDAEVDSNSVEVIITRLRRKIAPAAIETVRGHGYRLMPAGAA</sequence>
<dbReference type="InterPro" id="IPR039420">
    <property type="entry name" value="WalR-like"/>
</dbReference>
<accession>A0A2U8VMC0</accession>
<dbReference type="InterPro" id="IPR036388">
    <property type="entry name" value="WH-like_DNA-bd_sf"/>
</dbReference>
<keyword evidence="3" id="KW-0805">Transcription regulation</keyword>
<dbReference type="Gene3D" id="6.10.250.690">
    <property type="match status" value="1"/>
</dbReference>
<evidence type="ECO:0000256" key="4">
    <source>
        <dbReference type="ARBA" id="ARBA00023125"/>
    </source>
</evidence>
<dbReference type="SUPFAM" id="SSF52172">
    <property type="entry name" value="CheY-like"/>
    <property type="match status" value="1"/>
</dbReference>
<dbReference type="PANTHER" id="PTHR48111">
    <property type="entry name" value="REGULATOR OF RPOS"/>
    <property type="match status" value="1"/>
</dbReference>
<dbReference type="GO" id="GO:0032993">
    <property type="term" value="C:protein-DNA complex"/>
    <property type="evidence" value="ECO:0007669"/>
    <property type="project" value="TreeGrafter"/>
</dbReference>
<keyword evidence="5" id="KW-0804">Transcription</keyword>
<dbReference type="FunFam" id="3.40.50.2300:FF:000002">
    <property type="entry name" value="DNA-binding response regulator PhoP"/>
    <property type="match status" value="1"/>
</dbReference>
<evidence type="ECO:0000256" key="2">
    <source>
        <dbReference type="ARBA" id="ARBA00023012"/>
    </source>
</evidence>
<name>A0A2U8VMC0_9HYPH</name>
<evidence type="ECO:0000256" key="3">
    <source>
        <dbReference type="ARBA" id="ARBA00023015"/>
    </source>
</evidence>
<dbReference type="PROSITE" id="PS50110">
    <property type="entry name" value="RESPONSE_REGULATORY"/>
    <property type="match status" value="1"/>
</dbReference>
<dbReference type="Proteomes" id="UP000246058">
    <property type="component" value="Chromosome"/>
</dbReference>